<dbReference type="Pfam" id="PF12728">
    <property type="entry name" value="HTH_17"/>
    <property type="match status" value="1"/>
</dbReference>
<dbReference type="AlphaFoldDB" id="A0A368HBK4"/>
<feature type="domain" description="Helix-turn-helix" evidence="2">
    <location>
        <begin position="14"/>
        <end position="57"/>
    </location>
</feature>
<organism evidence="3 4">
    <name type="scientific">Acidiferrobacter thiooxydans</name>
    <dbReference type="NCBI Taxonomy" id="163359"/>
    <lineage>
        <taxon>Bacteria</taxon>
        <taxon>Pseudomonadati</taxon>
        <taxon>Pseudomonadota</taxon>
        <taxon>Gammaproteobacteria</taxon>
        <taxon>Acidiferrobacterales</taxon>
        <taxon>Acidiferrobacteraceae</taxon>
        <taxon>Acidiferrobacter</taxon>
    </lineage>
</organism>
<feature type="compositionally biased region" description="Polar residues" evidence="1">
    <location>
        <begin position="64"/>
        <end position="73"/>
    </location>
</feature>
<feature type="region of interest" description="Disordered" evidence="1">
    <location>
        <begin position="59"/>
        <end position="85"/>
    </location>
</feature>
<accession>A0A368HBK4</accession>
<protein>
    <recommendedName>
        <fullName evidence="2">Helix-turn-helix domain-containing protein</fullName>
    </recommendedName>
</protein>
<dbReference type="SUPFAM" id="SSF46955">
    <property type="entry name" value="Putative DNA-binding domain"/>
    <property type="match status" value="1"/>
</dbReference>
<dbReference type="Proteomes" id="UP000253250">
    <property type="component" value="Unassembled WGS sequence"/>
</dbReference>
<evidence type="ECO:0000313" key="4">
    <source>
        <dbReference type="Proteomes" id="UP000253250"/>
    </source>
</evidence>
<dbReference type="EMBL" id="PSYR01000002">
    <property type="protein sequence ID" value="RCN55826.1"/>
    <property type="molecule type" value="Genomic_DNA"/>
</dbReference>
<evidence type="ECO:0000256" key="1">
    <source>
        <dbReference type="SAM" id="MobiDB-lite"/>
    </source>
</evidence>
<gene>
    <name evidence="3" type="ORF">C4900_07860</name>
</gene>
<dbReference type="Gene3D" id="1.10.238.160">
    <property type="match status" value="1"/>
</dbReference>
<name>A0A368HBK4_9GAMM</name>
<evidence type="ECO:0000259" key="2">
    <source>
        <dbReference type="Pfam" id="PF12728"/>
    </source>
</evidence>
<evidence type="ECO:0000313" key="3">
    <source>
        <dbReference type="EMBL" id="RCN55826.1"/>
    </source>
</evidence>
<dbReference type="InterPro" id="IPR041657">
    <property type="entry name" value="HTH_17"/>
</dbReference>
<dbReference type="InterPro" id="IPR009061">
    <property type="entry name" value="DNA-bd_dom_put_sf"/>
</dbReference>
<dbReference type="OrthoDB" id="5986966at2"/>
<comment type="caution">
    <text evidence="3">The sequence shown here is derived from an EMBL/GenBank/DDBJ whole genome shotgun (WGS) entry which is preliminary data.</text>
</comment>
<proteinExistence type="predicted"/>
<keyword evidence="4" id="KW-1185">Reference proteome</keyword>
<dbReference type="RefSeq" id="WP_114282904.1">
    <property type="nucleotide sequence ID" value="NZ_PSYR01000002.1"/>
</dbReference>
<sequence>MNTETKLHDIKFFAEQFGCSPRKIQLLVAAGEFPAPIRIGRLIRWREEEVAAWVQSRAAAAGTQYRNAVTRSTPRGRPRNSDRGA</sequence>
<reference evidence="3 4" key="1">
    <citation type="submission" date="2018-02" db="EMBL/GenBank/DDBJ databases">
        <title>Insights into the biology of acidophilic members of the Acidiferrobacteraceae family derived from comparative genomic analyses.</title>
        <authorList>
            <person name="Issotta F."/>
            <person name="Thyssen C."/>
            <person name="Mena C."/>
            <person name="Moya A."/>
            <person name="Bellenberg S."/>
            <person name="Sproer C."/>
            <person name="Covarrubias P.C."/>
            <person name="Sand W."/>
            <person name="Quatrini R."/>
            <person name="Vera M."/>
        </authorList>
    </citation>
    <scope>NUCLEOTIDE SEQUENCE [LARGE SCALE GENOMIC DNA]</scope>
    <source>
        <strain evidence="4">m-1</strain>
    </source>
</reference>